<dbReference type="PANTHER" id="PTHR14978">
    <property type="entry name" value="BETA-CATENIN-LIKE PROTEIN 1 NUCLEAR ASSOCIATED PROTEIN"/>
    <property type="match status" value="1"/>
</dbReference>
<dbReference type="InterPro" id="IPR039678">
    <property type="entry name" value="CTNNBL1"/>
</dbReference>
<feature type="domain" description="Beta-catenin-like protein 1 N-terminal" evidence="7">
    <location>
        <begin position="27"/>
        <end position="131"/>
    </location>
</feature>
<name>A0A0G4G0E3_VITBC</name>
<keyword evidence="2" id="KW-0597">Phosphoprotein</keyword>
<dbReference type="OrthoDB" id="1898821at2759"/>
<dbReference type="InterPro" id="IPR013180">
    <property type="entry name" value="CTNNBL1_N"/>
</dbReference>
<evidence type="ECO:0000256" key="2">
    <source>
        <dbReference type="ARBA" id="ARBA00022553"/>
    </source>
</evidence>
<evidence type="ECO:0000256" key="3">
    <source>
        <dbReference type="ARBA" id="ARBA00022737"/>
    </source>
</evidence>
<dbReference type="FunFam" id="1.25.10.10:FF:001136">
    <property type="entry name" value="Beta-catenin-like protein 1"/>
    <property type="match status" value="1"/>
</dbReference>
<gene>
    <name evidence="8" type="ORF">Vbra_21835</name>
</gene>
<dbReference type="SUPFAM" id="SSF48371">
    <property type="entry name" value="ARM repeat"/>
    <property type="match status" value="1"/>
</dbReference>
<reference evidence="8 9" key="1">
    <citation type="submission" date="2014-11" db="EMBL/GenBank/DDBJ databases">
        <authorList>
            <person name="Zhu J."/>
            <person name="Qi W."/>
            <person name="Song R."/>
        </authorList>
    </citation>
    <scope>NUCLEOTIDE SEQUENCE [LARGE SCALE GENOMIC DNA]</scope>
</reference>
<sequence length="540" mass="61264">MQSASESALGKRTAAEALLSDLPENLTDQQVQQLLNDADQLPVESITASNIRRVVAQFDKKIKKNAEMRIKFDGDPEKFLKSEVDLDEEVKKLEQLSSMPELYPEFIQLGGAPMLVGLLSHANTDIAVEVMNVLNELTDPDTVLDASEPQAFIDALIACQLPELSVELLTRIKEDDSDEDFQAVSSTLSVIENLCDLQPETAISRYFNVPKFIPWLLKRIRSPDKADKIDYNRVYSAEILSIFLQQSRECREMVGRTEAHLDGVDKLLRCISAYRKTDPDSSEEEEYVSNLFSCLCSLMMVSEHQVRFGQIQGIDLAIRMMKERKFACRLALRLLNYALQGCAPNCQVFVEKAGLKTMFSMFMRKGVKGKRASTEEREDDEHCCACIHSLCRFCTGTETARVLNKFTENTFEKLERLLELHDTYKTRVEEAEERFKTRERDDEELKELEVDENEQRFLDRCENGLFTLQQIDLIILRLANMGNEAVRSRLLALLGVKGIATKEVVDVVTEYAQNLGQDAKAEKDELPGLFGALQDQPAQT</sequence>
<evidence type="ECO:0000313" key="9">
    <source>
        <dbReference type="Proteomes" id="UP000041254"/>
    </source>
</evidence>
<dbReference type="PhylomeDB" id="A0A0G4G0E3"/>
<dbReference type="AlphaFoldDB" id="A0A0G4G0E3"/>
<dbReference type="SMART" id="SM01156">
    <property type="entry name" value="DUF1716"/>
    <property type="match status" value="1"/>
</dbReference>
<dbReference type="GO" id="GO:0010467">
    <property type="term" value="P:gene expression"/>
    <property type="evidence" value="ECO:0007669"/>
    <property type="project" value="UniProtKB-ARBA"/>
</dbReference>
<keyword evidence="3" id="KW-0677">Repeat</keyword>
<protein>
    <recommendedName>
        <fullName evidence="7">Beta-catenin-like protein 1 N-terminal domain-containing protein</fullName>
    </recommendedName>
</protein>
<proteinExistence type="predicted"/>
<dbReference type="VEuPathDB" id="CryptoDB:Vbra_21835"/>
<dbReference type="PANTHER" id="PTHR14978:SF0">
    <property type="entry name" value="BETA-CATENIN-LIKE PROTEIN 1"/>
    <property type="match status" value="1"/>
</dbReference>
<dbReference type="Pfam" id="PF08216">
    <property type="entry name" value="CTNNBL"/>
    <property type="match status" value="1"/>
</dbReference>
<dbReference type="FunCoup" id="A0A0G4G0E3">
    <property type="interactions" value="603"/>
</dbReference>
<dbReference type="OMA" id="TDWREQE"/>
<organism evidence="8 9">
    <name type="scientific">Vitrella brassicaformis (strain CCMP3155)</name>
    <dbReference type="NCBI Taxonomy" id="1169540"/>
    <lineage>
        <taxon>Eukaryota</taxon>
        <taxon>Sar</taxon>
        <taxon>Alveolata</taxon>
        <taxon>Colpodellida</taxon>
        <taxon>Vitrellaceae</taxon>
        <taxon>Vitrella</taxon>
    </lineage>
</organism>
<dbReference type="EMBL" id="CDMY01000536">
    <property type="protein sequence ID" value="CEM21159.1"/>
    <property type="molecule type" value="Genomic_DNA"/>
</dbReference>
<evidence type="ECO:0000313" key="8">
    <source>
        <dbReference type="EMBL" id="CEM21159.1"/>
    </source>
</evidence>
<dbReference type="STRING" id="1169540.A0A0G4G0E3"/>
<feature type="coiled-coil region" evidence="6">
    <location>
        <begin position="414"/>
        <end position="448"/>
    </location>
</feature>
<keyword evidence="9" id="KW-1185">Reference proteome</keyword>
<dbReference type="InParanoid" id="A0A0G4G0E3"/>
<dbReference type="Proteomes" id="UP000041254">
    <property type="component" value="Unassembled WGS sequence"/>
</dbReference>
<evidence type="ECO:0000256" key="1">
    <source>
        <dbReference type="ARBA" id="ARBA00004123"/>
    </source>
</evidence>
<evidence type="ECO:0000259" key="7">
    <source>
        <dbReference type="SMART" id="SM01156"/>
    </source>
</evidence>
<evidence type="ECO:0000256" key="5">
    <source>
        <dbReference type="ARBA" id="ARBA00023242"/>
    </source>
</evidence>
<keyword evidence="4 6" id="KW-0175">Coiled coil</keyword>
<comment type="subcellular location">
    <subcellularLocation>
        <location evidence="1">Nucleus</location>
    </subcellularLocation>
</comment>
<keyword evidence="5" id="KW-0539">Nucleus</keyword>
<accession>A0A0G4G0E3</accession>
<evidence type="ECO:0000256" key="4">
    <source>
        <dbReference type="ARBA" id="ARBA00023054"/>
    </source>
</evidence>
<dbReference type="GO" id="GO:0005681">
    <property type="term" value="C:spliceosomal complex"/>
    <property type="evidence" value="ECO:0007669"/>
    <property type="project" value="TreeGrafter"/>
</dbReference>
<dbReference type="InterPro" id="IPR016024">
    <property type="entry name" value="ARM-type_fold"/>
</dbReference>
<dbReference type="Gene3D" id="1.25.10.10">
    <property type="entry name" value="Leucine-rich Repeat Variant"/>
    <property type="match status" value="1"/>
</dbReference>
<evidence type="ECO:0000256" key="6">
    <source>
        <dbReference type="SAM" id="Coils"/>
    </source>
</evidence>
<dbReference type="InterPro" id="IPR011989">
    <property type="entry name" value="ARM-like"/>
</dbReference>